<dbReference type="AlphaFoldDB" id="A0A9N9IDE4"/>
<evidence type="ECO:0000313" key="1">
    <source>
        <dbReference type="EMBL" id="CAG8732301.1"/>
    </source>
</evidence>
<comment type="caution">
    <text evidence="1">The sequence shown here is derived from an EMBL/GenBank/DDBJ whole genome shotgun (WGS) entry which is preliminary data.</text>
</comment>
<accession>A0A9N9IDE4</accession>
<reference evidence="1" key="1">
    <citation type="submission" date="2021-06" db="EMBL/GenBank/DDBJ databases">
        <authorList>
            <person name="Kallberg Y."/>
            <person name="Tangrot J."/>
            <person name="Rosling A."/>
        </authorList>
    </citation>
    <scope>NUCLEOTIDE SEQUENCE</scope>
    <source>
        <strain evidence="1">MA453B</strain>
    </source>
</reference>
<evidence type="ECO:0000313" key="2">
    <source>
        <dbReference type="Proteomes" id="UP000789405"/>
    </source>
</evidence>
<keyword evidence="2" id="KW-1185">Reference proteome</keyword>
<name>A0A9N9IDE4_9GLOM</name>
<proteinExistence type="predicted"/>
<dbReference type="EMBL" id="CAJVPY010012164">
    <property type="protein sequence ID" value="CAG8732301.1"/>
    <property type="molecule type" value="Genomic_DNA"/>
</dbReference>
<protein>
    <submittedName>
        <fullName evidence="1">27675_t:CDS:1</fullName>
    </submittedName>
</protein>
<gene>
    <name evidence="1" type="ORF">DERYTH_LOCUS15232</name>
</gene>
<organism evidence="1 2">
    <name type="scientific">Dentiscutata erythropus</name>
    <dbReference type="NCBI Taxonomy" id="1348616"/>
    <lineage>
        <taxon>Eukaryota</taxon>
        <taxon>Fungi</taxon>
        <taxon>Fungi incertae sedis</taxon>
        <taxon>Mucoromycota</taxon>
        <taxon>Glomeromycotina</taxon>
        <taxon>Glomeromycetes</taxon>
        <taxon>Diversisporales</taxon>
        <taxon>Gigasporaceae</taxon>
        <taxon>Dentiscutata</taxon>
    </lineage>
</organism>
<dbReference type="Proteomes" id="UP000789405">
    <property type="component" value="Unassembled WGS sequence"/>
</dbReference>
<sequence>MQSLVNANDVDIPYKDENQNRDKKDSNIDSPFIHVQSLAFVKFEKNIFQSFTIGAYISANISTANRISRQLLEINLDLFLCGAGQMLNEICEAFQGIIGYYLDSILIKVSPIFYNEDAINVIDVAKAYIPQNNNEEISSNETGFDGQIGTTGLTASISKKYSITKTSNYQIDCNFCANKGVRWSHSATRGGWSGTHKHSVYWYINDNLKGFRVTFMQKLCYDRKSTFFGKIPETINQRPILIHKVIICFNDLTNLNKSFEELAGKLHSNQICMDLKSHNGSPINISNEETNYINFIRTLSLENEKDAKIHYA</sequence>
<dbReference type="OrthoDB" id="2375172at2759"/>